<sequence>MKHRGKLPRFRFIAPLATFLASQTAGSSPFRALSSGTFSRCALNGVSSGNIGCSIKLIHSRGICMALRNNLIDNFSMRQIALVITDKGEECRL</sequence>
<protein>
    <recommendedName>
        <fullName evidence="4">Secreted protein</fullName>
    </recommendedName>
</protein>
<gene>
    <name evidence="2" type="ORF">BDV41DRAFT_551779</name>
</gene>
<keyword evidence="3" id="KW-1185">Reference proteome</keyword>
<feature type="signal peptide" evidence="1">
    <location>
        <begin position="1"/>
        <end position="26"/>
    </location>
</feature>
<dbReference type="Proteomes" id="UP000325433">
    <property type="component" value="Unassembled WGS sequence"/>
</dbReference>
<feature type="chain" id="PRO_5024807709" description="Secreted protein" evidence="1">
    <location>
        <begin position="27"/>
        <end position="93"/>
    </location>
</feature>
<name>A0A5N6VJ32_9EURO</name>
<dbReference type="EMBL" id="ML738385">
    <property type="protein sequence ID" value="KAE8308403.1"/>
    <property type="molecule type" value="Genomic_DNA"/>
</dbReference>
<evidence type="ECO:0000256" key="1">
    <source>
        <dbReference type="SAM" id="SignalP"/>
    </source>
</evidence>
<evidence type="ECO:0000313" key="3">
    <source>
        <dbReference type="Proteomes" id="UP000325433"/>
    </source>
</evidence>
<proteinExistence type="predicted"/>
<keyword evidence="1" id="KW-0732">Signal</keyword>
<evidence type="ECO:0008006" key="4">
    <source>
        <dbReference type="Google" id="ProtNLM"/>
    </source>
</evidence>
<evidence type="ECO:0000313" key="2">
    <source>
        <dbReference type="EMBL" id="KAE8308403.1"/>
    </source>
</evidence>
<reference evidence="3" key="1">
    <citation type="submission" date="2019-04" db="EMBL/GenBank/DDBJ databases">
        <title>Friends and foes A comparative genomics studyof 23 Aspergillus species from section Flavi.</title>
        <authorList>
            <consortium name="DOE Joint Genome Institute"/>
            <person name="Kjaerbolling I."/>
            <person name="Vesth T."/>
            <person name="Frisvad J.C."/>
            <person name="Nybo J.L."/>
            <person name="Theobald S."/>
            <person name="Kildgaard S."/>
            <person name="Isbrandt T."/>
            <person name="Kuo A."/>
            <person name="Sato A."/>
            <person name="Lyhne E.K."/>
            <person name="Kogle M.E."/>
            <person name="Wiebenga A."/>
            <person name="Kun R.S."/>
            <person name="Lubbers R.J."/>
            <person name="Makela M.R."/>
            <person name="Barry K."/>
            <person name="Chovatia M."/>
            <person name="Clum A."/>
            <person name="Daum C."/>
            <person name="Haridas S."/>
            <person name="He G."/>
            <person name="LaButti K."/>
            <person name="Lipzen A."/>
            <person name="Mondo S."/>
            <person name="Riley R."/>
            <person name="Salamov A."/>
            <person name="Simmons B.A."/>
            <person name="Magnuson J.K."/>
            <person name="Henrissat B."/>
            <person name="Mortensen U.H."/>
            <person name="Larsen T.O."/>
            <person name="Devries R.P."/>
            <person name="Grigoriev I.V."/>
            <person name="Machida M."/>
            <person name="Baker S.E."/>
            <person name="Andersen M.R."/>
        </authorList>
    </citation>
    <scope>NUCLEOTIDE SEQUENCE [LARGE SCALE GENOMIC DNA]</scope>
    <source>
        <strain evidence="3">CBS 130015</strain>
    </source>
</reference>
<organism evidence="2 3">
    <name type="scientific">Aspergillus transmontanensis</name>
    <dbReference type="NCBI Taxonomy" id="1034304"/>
    <lineage>
        <taxon>Eukaryota</taxon>
        <taxon>Fungi</taxon>
        <taxon>Dikarya</taxon>
        <taxon>Ascomycota</taxon>
        <taxon>Pezizomycotina</taxon>
        <taxon>Eurotiomycetes</taxon>
        <taxon>Eurotiomycetidae</taxon>
        <taxon>Eurotiales</taxon>
        <taxon>Aspergillaceae</taxon>
        <taxon>Aspergillus</taxon>
        <taxon>Aspergillus subgen. Circumdati</taxon>
    </lineage>
</organism>
<dbReference type="AlphaFoldDB" id="A0A5N6VJ32"/>
<accession>A0A5N6VJ32</accession>